<protein>
    <submittedName>
        <fullName evidence="1">Uncharacterized protein</fullName>
    </submittedName>
</protein>
<accession>A0A7I7T907</accession>
<organism evidence="1 2">
    <name type="scientific">Mycolicibacterium helvum</name>
    <dbReference type="NCBI Taxonomy" id="1534349"/>
    <lineage>
        <taxon>Bacteria</taxon>
        <taxon>Bacillati</taxon>
        <taxon>Actinomycetota</taxon>
        <taxon>Actinomycetes</taxon>
        <taxon>Mycobacteriales</taxon>
        <taxon>Mycobacteriaceae</taxon>
        <taxon>Mycolicibacterium</taxon>
    </lineage>
</organism>
<keyword evidence="2" id="KW-1185">Reference proteome</keyword>
<proteinExistence type="predicted"/>
<reference evidence="1 2" key="1">
    <citation type="journal article" date="2019" name="Emerg. Microbes Infect.">
        <title>Comprehensive subspecies identification of 175 nontuberculous mycobacteria species based on 7547 genomic profiles.</title>
        <authorList>
            <person name="Matsumoto Y."/>
            <person name="Kinjo T."/>
            <person name="Motooka D."/>
            <person name="Nabeya D."/>
            <person name="Jung N."/>
            <person name="Uechi K."/>
            <person name="Horii T."/>
            <person name="Iida T."/>
            <person name="Fujita J."/>
            <person name="Nakamura S."/>
        </authorList>
    </citation>
    <scope>NUCLEOTIDE SEQUENCE [LARGE SCALE GENOMIC DNA]</scope>
    <source>
        <strain evidence="1 2">JCM 30396</strain>
    </source>
</reference>
<dbReference type="Proteomes" id="UP000467148">
    <property type="component" value="Chromosome"/>
</dbReference>
<evidence type="ECO:0000313" key="1">
    <source>
        <dbReference type="EMBL" id="BBY64949.1"/>
    </source>
</evidence>
<gene>
    <name evidence="1" type="ORF">MHEL_31920</name>
</gene>
<name>A0A7I7T907_9MYCO</name>
<dbReference type="EMBL" id="AP022596">
    <property type="protein sequence ID" value="BBY64949.1"/>
    <property type="molecule type" value="Genomic_DNA"/>
</dbReference>
<sequence>MLAGQHRVAALFEVRGTGEVDQKLECFPGDAVLAVVDVEVTDGECELAATVGLFGEEFAEVFPGDLVVVAT</sequence>
<evidence type="ECO:0000313" key="2">
    <source>
        <dbReference type="Proteomes" id="UP000467148"/>
    </source>
</evidence>
<dbReference type="AlphaFoldDB" id="A0A7I7T907"/>
<dbReference type="KEGG" id="mhev:MHEL_31920"/>